<proteinExistence type="predicted"/>
<evidence type="ECO:0000256" key="1">
    <source>
        <dbReference type="SAM" id="Phobius"/>
    </source>
</evidence>
<keyword evidence="1" id="KW-1133">Transmembrane helix</keyword>
<evidence type="ECO:0000313" key="2">
    <source>
        <dbReference type="EMBL" id="RYM32363.1"/>
    </source>
</evidence>
<dbReference type="EMBL" id="SETE01000006">
    <property type="protein sequence ID" value="RYM32363.1"/>
    <property type="molecule type" value="Genomic_DNA"/>
</dbReference>
<gene>
    <name evidence="2" type="ORF">ERX46_13860</name>
</gene>
<sequence length="74" mass="9065">MGTYNKVMQMFWLVVGVVTIIAVTFLGFRDGFERWSSYYIFGFFAILLYFVRRYMMKRMEKHQQFLNEKNKGKR</sequence>
<feature type="transmembrane region" description="Helical" evidence="1">
    <location>
        <begin position="12"/>
        <end position="29"/>
    </location>
</feature>
<dbReference type="OrthoDB" id="1467847at2"/>
<reference evidence="2 3" key="1">
    <citation type="submission" date="2019-02" db="EMBL/GenBank/DDBJ databases">
        <title>Genome sequence of the sea-ice species Brumimicrobium glaciale.</title>
        <authorList>
            <person name="Bowman J.P."/>
        </authorList>
    </citation>
    <scope>NUCLEOTIDE SEQUENCE [LARGE SCALE GENOMIC DNA]</scope>
    <source>
        <strain evidence="2 3">IC156</strain>
    </source>
</reference>
<protein>
    <submittedName>
        <fullName evidence="2">Uncharacterized protein</fullName>
    </submittedName>
</protein>
<dbReference type="AlphaFoldDB" id="A0A4Q4KGN0"/>
<keyword evidence="3" id="KW-1185">Reference proteome</keyword>
<keyword evidence="1" id="KW-0472">Membrane</keyword>
<dbReference type="Proteomes" id="UP000293952">
    <property type="component" value="Unassembled WGS sequence"/>
</dbReference>
<comment type="caution">
    <text evidence="2">The sequence shown here is derived from an EMBL/GenBank/DDBJ whole genome shotgun (WGS) entry which is preliminary data.</text>
</comment>
<dbReference type="RefSeq" id="WP_130094473.1">
    <property type="nucleotide sequence ID" value="NZ_SETE01000006.1"/>
</dbReference>
<feature type="transmembrane region" description="Helical" evidence="1">
    <location>
        <begin position="35"/>
        <end position="51"/>
    </location>
</feature>
<keyword evidence="1" id="KW-0812">Transmembrane</keyword>
<name>A0A4Q4KGN0_9FLAO</name>
<evidence type="ECO:0000313" key="3">
    <source>
        <dbReference type="Proteomes" id="UP000293952"/>
    </source>
</evidence>
<organism evidence="2 3">
    <name type="scientific">Brumimicrobium glaciale</name>
    <dbReference type="NCBI Taxonomy" id="200475"/>
    <lineage>
        <taxon>Bacteria</taxon>
        <taxon>Pseudomonadati</taxon>
        <taxon>Bacteroidota</taxon>
        <taxon>Flavobacteriia</taxon>
        <taxon>Flavobacteriales</taxon>
        <taxon>Crocinitomicaceae</taxon>
        <taxon>Brumimicrobium</taxon>
    </lineage>
</organism>
<accession>A0A4Q4KGN0</accession>